<evidence type="ECO:0000259" key="1">
    <source>
        <dbReference type="PROSITE" id="PS51186"/>
    </source>
</evidence>
<dbReference type="PROSITE" id="PS51186">
    <property type="entry name" value="GNAT"/>
    <property type="match status" value="1"/>
</dbReference>
<evidence type="ECO:0000313" key="2">
    <source>
        <dbReference type="EMBL" id="BCZ46165.1"/>
    </source>
</evidence>
<dbReference type="InterPro" id="IPR051531">
    <property type="entry name" value="N-acetyltransferase"/>
</dbReference>
<dbReference type="RefSeq" id="WP_224037680.1">
    <property type="nucleotide sequence ID" value="NZ_AP024849.1"/>
</dbReference>
<name>A0ABM7T3G1_9CLOT</name>
<keyword evidence="3" id="KW-1185">Reference proteome</keyword>
<sequence>MHLKTDRLIIRDFDKKDAAGLYEFLEHPPVHCFMSEKLDSLDEAEKEVERRGKEGEHFAVCLSDTDSIIGDLFAIKEEPDTYSVGWNFNLKYGKIGYATEAAKALINYLFNNDARRIYAYAEDDNIPSQKLCERLGMRKEGLFMEFISFVNNPDGTPHYENTYQYAILKKEHFKDVYEIIKI</sequence>
<dbReference type="InterPro" id="IPR016181">
    <property type="entry name" value="Acyl_CoA_acyltransferase"/>
</dbReference>
<protein>
    <submittedName>
        <fullName evidence="2">N-acetyltransferase GCN5</fullName>
    </submittedName>
</protein>
<organism evidence="2 3">
    <name type="scientific">Clostridium gelidum</name>
    <dbReference type="NCBI Taxonomy" id="704125"/>
    <lineage>
        <taxon>Bacteria</taxon>
        <taxon>Bacillati</taxon>
        <taxon>Bacillota</taxon>
        <taxon>Clostridia</taxon>
        <taxon>Eubacteriales</taxon>
        <taxon>Clostridiaceae</taxon>
        <taxon>Clostridium</taxon>
    </lineage>
</organism>
<dbReference type="InterPro" id="IPR000182">
    <property type="entry name" value="GNAT_dom"/>
</dbReference>
<feature type="domain" description="N-acetyltransferase" evidence="1">
    <location>
        <begin position="8"/>
        <end position="166"/>
    </location>
</feature>
<evidence type="ECO:0000313" key="3">
    <source>
        <dbReference type="Proteomes" id="UP000824633"/>
    </source>
</evidence>
<dbReference type="Pfam" id="PF13302">
    <property type="entry name" value="Acetyltransf_3"/>
    <property type="match status" value="1"/>
</dbReference>
<accession>A0ABM7T3G1</accession>
<dbReference type="Proteomes" id="UP000824633">
    <property type="component" value="Chromosome"/>
</dbReference>
<dbReference type="EMBL" id="AP024849">
    <property type="protein sequence ID" value="BCZ46165.1"/>
    <property type="molecule type" value="Genomic_DNA"/>
</dbReference>
<reference evidence="3" key="1">
    <citation type="submission" date="2021-07" db="EMBL/GenBank/DDBJ databases">
        <title>Complete genome sequencing of a Clostridium isolate.</title>
        <authorList>
            <person name="Ueki A."/>
            <person name="Tonouchi A."/>
        </authorList>
    </citation>
    <scope>NUCLEOTIDE SEQUENCE [LARGE SCALE GENOMIC DNA]</scope>
    <source>
        <strain evidence="3">C5S11</strain>
    </source>
</reference>
<proteinExistence type="predicted"/>
<dbReference type="PANTHER" id="PTHR43792:SF1">
    <property type="entry name" value="N-ACETYLTRANSFERASE DOMAIN-CONTAINING PROTEIN"/>
    <property type="match status" value="1"/>
</dbReference>
<dbReference type="SUPFAM" id="SSF55729">
    <property type="entry name" value="Acyl-CoA N-acyltransferases (Nat)"/>
    <property type="match status" value="1"/>
</dbReference>
<gene>
    <name evidence="2" type="ORF">psyc5s11_22320</name>
</gene>
<dbReference type="PANTHER" id="PTHR43792">
    <property type="entry name" value="GNAT FAMILY, PUTATIVE (AFU_ORTHOLOGUE AFUA_3G00765)-RELATED-RELATED"/>
    <property type="match status" value="1"/>
</dbReference>
<dbReference type="Gene3D" id="3.40.630.30">
    <property type="match status" value="1"/>
</dbReference>